<reference evidence="3 4" key="1">
    <citation type="journal article" date="2018" name="Genome Biol. Evol.">
        <title>Multiple Roots of Fruiting Body Formation in Amoebozoa.</title>
        <authorList>
            <person name="Hillmann F."/>
            <person name="Forbes G."/>
            <person name="Novohradska S."/>
            <person name="Ferling I."/>
            <person name="Riege K."/>
            <person name="Groth M."/>
            <person name="Westermann M."/>
            <person name="Marz M."/>
            <person name="Spaller T."/>
            <person name="Winckler T."/>
            <person name="Schaap P."/>
            <person name="Glockner G."/>
        </authorList>
    </citation>
    <scope>NUCLEOTIDE SEQUENCE [LARGE SCALE GENOMIC DNA]</scope>
    <source>
        <strain evidence="3 4">Jena</strain>
    </source>
</reference>
<keyword evidence="1" id="KW-0175">Coiled coil</keyword>
<comment type="caution">
    <text evidence="3">The sequence shown here is derived from an EMBL/GenBank/DDBJ whole genome shotgun (WGS) entry which is preliminary data.</text>
</comment>
<dbReference type="EMBL" id="MDYQ01000122">
    <property type="protein sequence ID" value="PRP81522.1"/>
    <property type="molecule type" value="Genomic_DNA"/>
</dbReference>
<evidence type="ECO:0000256" key="2">
    <source>
        <dbReference type="SAM" id="MobiDB-lite"/>
    </source>
</evidence>
<keyword evidence="4" id="KW-1185">Reference proteome</keyword>
<accession>A0A2P6NC68</accession>
<sequence length="250" mass="29251">MNDLPAQPQCCLPSSLQKSVMPWKSISSITTDHHEVAQDDFHQAKSMMQIFAEKNCELEVKIKQLERRSSLGGTIDIEEDFVQAKSMMQAYAAKNCDLELKIKQLERERDELLKQNSFLNERDENMNSLKLRVNSLEDVLSFQSMEVNHCSLLDMTDPPQSPTKSPFEPKSPFGSPRMSMARYQNKVEDSLRDMYKEQMKREKEVMEKQFGNEREKWREEKKDMLKEIAALKERVKSLEKTEEGPENHVW</sequence>
<dbReference type="AlphaFoldDB" id="A0A2P6NC68"/>
<evidence type="ECO:0000313" key="3">
    <source>
        <dbReference type="EMBL" id="PRP81522.1"/>
    </source>
</evidence>
<dbReference type="InParanoid" id="A0A2P6NC68"/>
<name>A0A2P6NC68_9EUKA</name>
<feature type="region of interest" description="Disordered" evidence="2">
    <location>
        <begin position="156"/>
        <end position="182"/>
    </location>
</feature>
<dbReference type="Proteomes" id="UP000241769">
    <property type="component" value="Unassembled WGS sequence"/>
</dbReference>
<proteinExistence type="predicted"/>
<evidence type="ECO:0000313" key="4">
    <source>
        <dbReference type="Proteomes" id="UP000241769"/>
    </source>
</evidence>
<evidence type="ECO:0000256" key="1">
    <source>
        <dbReference type="SAM" id="Coils"/>
    </source>
</evidence>
<feature type="coiled-coil region" evidence="1">
    <location>
        <begin position="95"/>
        <end position="139"/>
    </location>
</feature>
<organism evidence="3 4">
    <name type="scientific">Planoprotostelium fungivorum</name>
    <dbReference type="NCBI Taxonomy" id="1890364"/>
    <lineage>
        <taxon>Eukaryota</taxon>
        <taxon>Amoebozoa</taxon>
        <taxon>Evosea</taxon>
        <taxon>Variosea</taxon>
        <taxon>Cavosteliida</taxon>
        <taxon>Cavosteliaceae</taxon>
        <taxon>Planoprotostelium</taxon>
    </lineage>
</organism>
<feature type="coiled-coil region" evidence="1">
    <location>
        <begin position="196"/>
        <end position="241"/>
    </location>
</feature>
<gene>
    <name evidence="3" type="ORF">PROFUN_10884</name>
</gene>
<protein>
    <submittedName>
        <fullName evidence="3">Filamin A interacting protein 1-like</fullName>
    </submittedName>
</protein>